<feature type="region of interest" description="Disordered" evidence="1">
    <location>
        <begin position="1260"/>
        <end position="1280"/>
    </location>
</feature>
<dbReference type="OrthoDB" id="2162449at2759"/>
<feature type="compositionally biased region" description="Acidic residues" evidence="1">
    <location>
        <begin position="130"/>
        <end position="147"/>
    </location>
</feature>
<feature type="compositionally biased region" description="Basic and acidic residues" evidence="1">
    <location>
        <begin position="917"/>
        <end position="934"/>
    </location>
</feature>
<feature type="region of interest" description="Disordered" evidence="1">
    <location>
        <begin position="52"/>
        <end position="154"/>
    </location>
</feature>
<feature type="compositionally biased region" description="Low complexity" evidence="1">
    <location>
        <begin position="321"/>
        <end position="331"/>
    </location>
</feature>
<feature type="region of interest" description="Disordered" evidence="1">
    <location>
        <begin position="973"/>
        <end position="996"/>
    </location>
</feature>
<evidence type="ECO:0000313" key="2">
    <source>
        <dbReference type="EMBL" id="GAX78318.1"/>
    </source>
</evidence>
<feature type="compositionally biased region" description="Polar residues" evidence="1">
    <location>
        <begin position="71"/>
        <end position="89"/>
    </location>
</feature>
<dbReference type="STRING" id="1157962.A0A250X5I2"/>
<dbReference type="EMBL" id="BEGY01000031">
    <property type="protein sequence ID" value="GAX78318.1"/>
    <property type="molecule type" value="Genomic_DNA"/>
</dbReference>
<feature type="region of interest" description="Disordered" evidence="1">
    <location>
        <begin position="295"/>
        <end position="383"/>
    </location>
</feature>
<feature type="region of interest" description="Disordered" evidence="1">
    <location>
        <begin position="664"/>
        <end position="696"/>
    </location>
</feature>
<evidence type="ECO:0000313" key="3">
    <source>
        <dbReference type="Proteomes" id="UP000232323"/>
    </source>
</evidence>
<feature type="region of interest" description="Disordered" evidence="1">
    <location>
        <begin position="1402"/>
        <end position="1429"/>
    </location>
</feature>
<keyword evidence="3" id="KW-1185">Reference proteome</keyword>
<feature type="compositionally biased region" description="Low complexity" evidence="1">
    <location>
        <begin position="945"/>
        <end position="955"/>
    </location>
</feature>
<feature type="compositionally biased region" description="Low complexity" evidence="1">
    <location>
        <begin position="570"/>
        <end position="583"/>
    </location>
</feature>
<feature type="region of interest" description="Disordered" evidence="1">
    <location>
        <begin position="880"/>
        <end position="955"/>
    </location>
</feature>
<feature type="compositionally biased region" description="Low complexity" evidence="1">
    <location>
        <begin position="1403"/>
        <end position="1421"/>
    </location>
</feature>
<feature type="region of interest" description="Disordered" evidence="1">
    <location>
        <begin position="1015"/>
        <end position="1039"/>
    </location>
</feature>
<feature type="compositionally biased region" description="Polar residues" evidence="1">
    <location>
        <begin position="365"/>
        <end position="378"/>
    </location>
</feature>
<reference evidence="2 3" key="1">
    <citation type="submission" date="2017-08" db="EMBL/GenBank/DDBJ databases">
        <title>Acidophilic green algal genome provides insights into adaptation to an acidic environment.</title>
        <authorList>
            <person name="Hirooka S."/>
            <person name="Hirose Y."/>
            <person name="Kanesaki Y."/>
            <person name="Higuchi S."/>
            <person name="Fujiwara T."/>
            <person name="Onuma R."/>
            <person name="Era A."/>
            <person name="Ohbayashi R."/>
            <person name="Uzuka A."/>
            <person name="Nozaki H."/>
            <person name="Yoshikawa H."/>
            <person name="Miyagishima S.Y."/>
        </authorList>
    </citation>
    <scope>NUCLEOTIDE SEQUENCE [LARGE SCALE GENOMIC DNA]</scope>
    <source>
        <strain evidence="2 3">NIES-2499</strain>
    </source>
</reference>
<gene>
    <name evidence="2" type="ORF">CEUSTIGMA_g5760.t1</name>
</gene>
<feature type="region of interest" description="Disordered" evidence="1">
    <location>
        <begin position="564"/>
        <end position="583"/>
    </location>
</feature>
<sequence>MSDESEDPVEDESLLSSFRPKLQLAFIPTISSDDSESDEDDDVVDVSKIIFSTHDYETEKSKGKAEEASDSALSMNSIARPSSSLSMEQPRSRPKLKPTHPVHASYDPRATATPAFQSTAFKTRVTLPAADEDDPEQEEEQEDDDESVEHNPAKDLRASQLASPLLGSGWLSGAAGSIADLSAPRRRPLLDEVDHFSTSAPSGLKSNDLASVALVSSSTSSQPTLDTTTVPVGSHSLLSDVEEELSRNYFLAVHDEDPSLEAGPSSIVLESHVGNLDMMDLDDLIARLQAGSLMLPESRHPPPDLPPASSLFSDDDDDSPSEASAAGASTSFQANHSSKLLAERRPQLKPDARAHHKTPKVGSKSVFSASMPTDQTSRAAHPLQQVESDVLQDNKERTEMIRVSSKESALVTFDDKLSLMVAKMAGNNQKTTVVVDLRKSIAEQIAAVEAVEVLTEEGEDDDDDDDTWLQHRKNIKQGTGNTLIPAEHSINSPTRVQEGASLPAQTNSSRAAAAAAGSVHSYIRHDAKVALLTATSANKKSTASATSTDSIHNGNTLHTVTEAGEAHCRSTAPAAASPSTAAAGVGTGTYDHTVSTGAIRSTFVGTGTDLLGGSLDDSACTSNSLTDSQVDGEPLDDNMLQALMRRHAQRRAAAAAEPATIMGSATHQAPSEAQPPSAAAAAATAGGMTGIMEPPRGPPPLAKFRAGPPPSPGPLLPLRADIPSVSAGAVAAEGTLLLGADGMPLEAGQPCTDAPAEISARKTVHFDLRGAAHSGPVASSISLLSSETTLPSGVQGNVNSSCGPDVIMDLSLDTIRESGAASAAAKEAVQRFPKTLPGRLGFQIDEDGTHFVSAGTTVKVPREPPLAAAAAKPIMHDASTDADQLPSLGASTDADQLPSLGASPTLALPSSSTNASEGRKSAEMDVEKGHEREQALQQTHPVGKSPSLPSVTPAAPSLPAALALGLPTRDEAMQPATRTPASVPPPTNSVTAMQPPSMSHLKANSVLPSVTASAATPLSPAASPSSSGSLHGLSKSNSSRLEMPRLPTWVEPSCCLTLTLSTPTEMTTTQVASLCRWLLTQQATGRLGCTVISLMMRELPSSSPLLAGGASTSWPAQAQSSSPSSVAPGPAGSRRALFAACVPGDIDPDTYHSMSSVSHIQAMAEALRTVWDLLQQTTWEELLGPGSTPASAAAAAATPLSACCSCCQGLDIFLSASAQPLEAGYRVAAPTSRVGAALSSTSSTASLSLNSAPHSIYNQARPSSTPVAADAAARPSPTSNQTESFVFCICKGALTPSSSSSSPQERDSGQVRGFQVLVESLQRAAAAGLVLSGLQTYFLSEASCSHISHHTPHRPRPYTACTALALSGRPAPGAAARWTACLGPPDPAVAARSDPGSLHAMLASATSPSQPSSTSSSAPSSLENRHMQPVQAHIQQASTFTCSYGEKGAATDLALFFQHPLQPSTGPAAPASMLSMAASPQSHWFALPAASAQEVIRALWVLQHLAWCGFTLKSLVRSALLLPGLNLKAEDSSFHSKPVLLLVEVSKEECLPQLLLAAAVSKVLLPAISQSDANQQNVPGVRNMKERAEKTVEKVLIGTTAEESRALASAGEAGTGRVARLPTAAAAERQLAAAVQLRSAAGLHADLEEVDVGSSSGSSRSLAAVQSSVPYGKAGLGSDRLVCMGIQGKSMHEVMLVALELVRLSCTAPTAAQAQGGREVASSAVSQAGRVMELVACRLLRQATGETVRMLSSVMVPPMAPKRSGQALVQGQPLLLLAFHGLGAASWLTAALQSLCSLSEGPTKDSRNTLEGEACPPLNTLLGHELLRQYFPAGSTSPGSSWLVAAHTQTLEEARALLANTFHVEQVCLDPTFHDGVARPASPYPACMAETLHKEEAAMQLLLSGPWPSWTVLLITLEGESGGSSAAGHQGNARMEGVTLLPRILKMLHREAFTLIAIKTRRLSSNESVLLSGSERHAGCISAVIWLQRSNAVLHLQGELSRTGLLGTHVNAATSSSAASSAISLIWPEIDFASRLHDTTKTDAAGPFVSQKKKLTVNKDAPGSALAQVIPLVLLPPSVQPGGIGSKQGTSTAFANASNRASEAVTVLSLGSLAEVLDGLRGEGFVVVGISAHVLSYSTQVAELKKILKTDTGRSQMLVNVAERGAKCSGACPLPGCAIVALALWRENAASHLSMKMQQHKNQGSNNNIMGSLGRGSAGPLSLASDLAAPLPVGKAASDEVLLHFFDMLTSASGLTIL</sequence>
<protein>
    <submittedName>
        <fullName evidence="2">Uncharacterized protein</fullName>
    </submittedName>
</protein>
<feature type="compositionally biased region" description="Low complexity" evidence="1">
    <location>
        <begin position="668"/>
        <end position="685"/>
    </location>
</feature>
<accession>A0A250X5I2</accession>
<feature type="compositionally biased region" description="Low complexity" evidence="1">
    <location>
        <begin position="1110"/>
        <end position="1130"/>
    </location>
</feature>
<name>A0A250X5I2_9CHLO</name>
<dbReference type="Proteomes" id="UP000232323">
    <property type="component" value="Unassembled WGS sequence"/>
</dbReference>
<evidence type="ECO:0000256" key="1">
    <source>
        <dbReference type="SAM" id="MobiDB-lite"/>
    </source>
</evidence>
<proteinExistence type="predicted"/>
<feature type="compositionally biased region" description="Basic and acidic residues" evidence="1">
    <location>
        <begin position="54"/>
        <end position="67"/>
    </location>
</feature>
<organism evidence="2 3">
    <name type="scientific">Chlamydomonas eustigma</name>
    <dbReference type="NCBI Taxonomy" id="1157962"/>
    <lineage>
        <taxon>Eukaryota</taxon>
        <taxon>Viridiplantae</taxon>
        <taxon>Chlorophyta</taxon>
        <taxon>core chlorophytes</taxon>
        <taxon>Chlorophyceae</taxon>
        <taxon>CS clade</taxon>
        <taxon>Chlamydomonadales</taxon>
        <taxon>Chlamydomonadaceae</taxon>
        <taxon>Chlamydomonas</taxon>
    </lineage>
</organism>
<feature type="compositionally biased region" description="Basic and acidic residues" evidence="1">
    <location>
        <begin position="341"/>
        <end position="353"/>
    </location>
</feature>
<comment type="caution">
    <text evidence="2">The sequence shown here is derived from an EMBL/GenBank/DDBJ whole genome shotgun (WGS) entry which is preliminary data.</text>
</comment>
<feature type="region of interest" description="Disordered" evidence="1">
    <location>
        <begin position="1106"/>
        <end position="1130"/>
    </location>
</feature>